<dbReference type="HAMAP" id="MF_00662">
    <property type="entry name" value="PS_decarb_PSD_B_type1"/>
    <property type="match status" value="1"/>
</dbReference>
<feature type="active site" description="Charge relay system; for autoendoproteolytic cleavage activity" evidence="12">
    <location>
        <position position="89"/>
    </location>
</feature>
<feature type="modified residue" description="Pyruvic acid (Ser); by autocatalysis" evidence="12">
    <location>
        <position position="248"/>
    </location>
</feature>
<keyword evidence="6 12" id="KW-0472">Membrane</keyword>
<feature type="active site" description="Charge relay system; for autoendoproteolytic cleavage activity" evidence="12">
    <location>
        <position position="145"/>
    </location>
</feature>
<dbReference type="InterPro" id="IPR003817">
    <property type="entry name" value="PS_Dcarbxylase"/>
</dbReference>
<dbReference type="InterPro" id="IPR033178">
    <property type="entry name" value="PSD_type1_pro"/>
</dbReference>
<evidence type="ECO:0000256" key="12">
    <source>
        <dbReference type="HAMAP-Rule" id="MF_00662"/>
    </source>
</evidence>
<keyword evidence="5 12" id="KW-0443">Lipid metabolism</keyword>
<evidence type="ECO:0000313" key="13">
    <source>
        <dbReference type="EMBL" id="SFN57407.1"/>
    </source>
</evidence>
<comment type="subcellular location">
    <subcellularLocation>
        <location evidence="12">Cell membrane</location>
        <topology evidence="12">Peripheral membrane protein</topology>
    </subcellularLocation>
</comment>
<dbReference type="EMBL" id="FOVF01000032">
    <property type="protein sequence ID" value="SFN57407.1"/>
    <property type="molecule type" value="Genomic_DNA"/>
</dbReference>
<dbReference type="Proteomes" id="UP000198575">
    <property type="component" value="Unassembled WGS sequence"/>
</dbReference>
<feature type="active site" description="Schiff-base intermediate with substrate; via pyruvic acid; for decarboxylase activity" evidence="12">
    <location>
        <position position="248"/>
    </location>
</feature>
<proteinExistence type="inferred from homology"/>
<comment type="similarity">
    <text evidence="12">Belongs to the phosphatidylserine decarboxylase family. PSD-B subfamily. Prokaryotic type I sub-subfamily.</text>
</comment>
<evidence type="ECO:0000256" key="11">
    <source>
        <dbReference type="ARBA" id="ARBA00023317"/>
    </source>
</evidence>
<feature type="chain" id="PRO_5023507001" description="Phosphatidylserine decarboxylase beta chain" evidence="12">
    <location>
        <begin position="1"/>
        <end position="247"/>
    </location>
</feature>
<dbReference type="GO" id="GO:0004609">
    <property type="term" value="F:phosphatidylserine decarboxylase activity"/>
    <property type="evidence" value="ECO:0007669"/>
    <property type="project" value="UniProtKB-UniRule"/>
</dbReference>
<evidence type="ECO:0000256" key="2">
    <source>
        <dbReference type="ARBA" id="ARBA00022475"/>
    </source>
</evidence>
<name>A0A1I5A4R1_9GAMM</name>
<comment type="cofactor">
    <cofactor evidence="12">
        <name>pyruvate</name>
        <dbReference type="ChEBI" id="CHEBI:15361"/>
    </cofactor>
    <text evidence="12">Binds 1 pyruvoyl group covalently per subunit.</text>
</comment>
<evidence type="ECO:0000256" key="5">
    <source>
        <dbReference type="ARBA" id="ARBA00023098"/>
    </source>
</evidence>
<dbReference type="NCBIfam" id="TIGR00163">
    <property type="entry name" value="PS_decarb"/>
    <property type="match status" value="1"/>
</dbReference>
<protein>
    <recommendedName>
        <fullName evidence="12">Phosphatidylserine decarboxylase proenzyme</fullName>
        <ecNumber evidence="12">4.1.1.65</ecNumber>
    </recommendedName>
    <component>
        <recommendedName>
            <fullName evidence="12">Phosphatidylserine decarboxylase alpha chain</fullName>
        </recommendedName>
    </component>
    <component>
        <recommendedName>
            <fullName evidence="12">Phosphatidylserine decarboxylase beta chain</fullName>
        </recommendedName>
    </component>
</protein>
<evidence type="ECO:0000256" key="4">
    <source>
        <dbReference type="ARBA" id="ARBA00022793"/>
    </source>
</evidence>
<dbReference type="Pfam" id="PF02666">
    <property type="entry name" value="PS_Dcarbxylase"/>
    <property type="match status" value="1"/>
</dbReference>
<dbReference type="GO" id="GO:0005886">
    <property type="term" value="C:plasma membrane"/>
    <property type="evidence" value="ECO:0007669"/>
    <property type="project" value="UniProtKB-SubCell"/>
</dbReference>
<dbReference type="PANTHER" id="PTHR10067">
    <property type="entry name" value="PHOSPHATIDYLSERINE DECARBOXYLASE"/>
    <property type="match status" value="1"/>
</dbReference>
<evidence type="ECO:0000256" key="7">
    <source>
        <dbReference type="ARBA" id="ARBA00023145"/>
    </source>
</evidence>
<gene>
    <name evidence="12" type="primary">psd</name>
    <name evidence="13" type="ORF">SAMN05216289_13215</name>
</gene>
<dbReference type="UniPathway" id="UPA00558">
    <property type="reaction ID" value="UER00616"/>
</dbReference>
<comment type="pathway">
    <text evidence="12">Phospholipid metabolism; phosphatidylethanolamine biosynthesis; phosphatidylethanolamine from CDP-diacylglycerol: step 2/2.</text>
</comment>
<keyword evidence="11 12" id="KW-0670">Pyruvate</keyword>
<evidence type="ECO:0000256" key="10">
    <source>
        <dbReference type="ARBA" id="ARBA00023264"/>
    </source>
</evidence>
<dbReference type="InterPro" id="IPR033177">
    <property type="entry name" value="PSD-B"/>
</dbReference>
<keyword evidence="10 12" id="KW-1208">Phospholipid metabolism</keyword>
<feature type="chain" id="PRO_5023507000" description="Phosphatidylserine decarboxylase alpha chain" evidence="12">
    <location>
        <begin position="248"/>
        <end position="297"/>
    </location>
</feature>
<keyword evidence="3 12" id="KW-0444">Lipid biosynthesis</keyword>
<organism evidence="13 14">
    <name type="scientific">Dokdonella immobilis</name>
    <dbReference type="NCBI Taxonomy" id="578942"/>
    <lineage>
        <taxon>Bacteria</taxon>
        <taxon>Pseudomonadati</taxon>
        <taxon>Pseudomonadota</taxon>
        <taxon>Gammaproteobacteria</taxon>
        <taxon>Lysobacterales</taxon>
        <taxon>Rhodanobacteraceae</taxon>
        <taxon>Dokdonella</taxon>
    </lineage>
</organism>
<dbReference type="PANTHER" id="PTHR10067:SF6">
    <property type="entry name" value="PHOSPHATIDYLSERINE DECARBOXYLASE PROENZYME, MITOCHONDRIAL"/>
    <property type="match status" value="1"/>
</dbReference>
<evidence type="ECO:0000313" key="14">
    <source>
        <dbReference type="Proteomes" id="UP000198575"/>
    </source>
</evidence>
<sequence>MMPPSILIQYLLPHRFLSRIVFHATRWTWVPWKNFLIRQVTRRFGVDLGEALEPDIAAFPHFNAFFTRQLKPGARPLDPDPESLVCPADGRISQAGPVSDGRIFQAKGQSFSAAELLADSAAAEPYRDGRFVTVYLSPRDYHRVHMPLAGTLVATRHVPGRIFSVAPLAVQSIPRLFARNERLVCHFEGEDGPFSMVLVGALLVSSVSTVWGGLEIPPYAGRISTTEWREPSIALDRGAEMGRFNMGSTVILLLPAGGPVLDAGLLPEQPVRVGQRIGHRRESATFRETGQKSVTAG</sequence>
<reference evidence="13 14" key="1">
    <citation type="submission" date="2016-10" db="EMBL/GenBank/DDBJ databases">
        <authorList>
            <person name="de Groot N.N."/>
        </authorList>
    </citation>
    <scope>NUCLEOTIDE SEQUENCE [LARGE SCALE GENOMIC DNA]</scope>
    <source>
        <strain evidence="13 14">CGMCC 1.7659</strain>
    </source>
</reference>
<dbReference type="STRING" id="578942.SAMN05216289_13215"/>
<keyword evidence="4 12" id="KW-0210">Decarboxylase</keyword>
<keyword evidence="2 12" id="KW-1003">Cell membrane</keyword>
<comment type="PTM">
    <text evidence="12">Is synthesized initially as an inactive proenzyme. Formation of the active enzyme involves a self-maturation process in which the active site pyruvoyl group is generated from an internal serine residue via an autocatalytic post-translational modification. Two non-identical subunits are generated from the proenzyme in this reaction, and the pyruvate is formed at the N-terminus of the alpha chain, which is derived from the carboxyl end of the proenzyme. The autoendoproteolytic cleavage occurs by a canonical serine protease mechanism, in which the side chain hydroxyl group of the serine supplies its oxygen atom to form the C-terminus of the beta chain, while the remainder of the serine residue undergoes an oxidative deamination to produce ammonia and the pyruvoyl prosthetic group on the alpha chain. During this reaction, the Ser that is part of the protease active site of the proenzyme becomes the pyruvoyl prosthetic group, which constitutes an essential element of the active site of the mature decarboxylase.</text>
</comment>
<keyword evidence="7 12" id="KW-0865">Zymogen</keyword>
<evidence type="ECO:0000256" key="3">
    <source>
        <dbReference type="ARBA" id="ARBA00022516"/>
    </source>
</evidence>
<feature type="site" description="Cleavage (non-hydrolytic); by autocatalysis" evidence="12">
    <location>
        <begin position="247"/>
        <end position="248"/>
    </location>
</feature>
<evidence type="ECO:0000256" key="8">
    <source>
        <dbReference type="ARBA" id="ARBA00023209"/>
    </source>
</evidence>
<dbReference type="AlphaFoldDB" id="A0A1I5A4R1"/>
<comment type="pathway">
    <text evidence="1">Lipid metabolism.</text>
</comment>
<keyword evidence="9 12" id="KW-0456">Lyase</keyword>
<accession>A0A1I5A4R1</accession>
<feature type="active site" description="Charge relay system; for autoendoproteolytic cleavage activity" evidence="12">
    <location>
        <position position="248"/>
    </location>
</feature>
<comment type="catalytic activity">
    <reaction evidence="12">
        <text>a 1,2-diacyl-sn-glycero-3-phospho-L-serine + H(+) = a 1,2-diacyl-sn-glycero-3-phosphoethanolamine + CO2</text>
        <dbReference type="Rhea" id="RHEA:20828"/>
        <dbReference type="ChEBI" id="CHEBI:15378"/>
        <dbReference type="ChEBI" id="CHEBI:16526"/>
        <dbReference type="ChEBI" id="CHEBI:57262"/>
        <dbReference type="ChEBI" id="CHEBI:64612"/>
        <dbReference type="EC" id="4.1.1.65"/>
    </reaction>
</comment>
<comment type="subunit">
    <text evidence="12">Heterodimer of a large membrane-associated beta subunit and a small pyruvoyl-containing alpha subunit.</text>
</comment>
<evidence type="ECO:0000256" key="9">
    <source>
        <dbReference type="ARBA" id="ARBA00023239"/>
    </source>
</evidence>
<dbReference type="GO" id="GO:0006646">
    <property type="term" value="P:phosphatidylethanolamine biosynthetic process"/>
    <property type="evidence" value="ECO:0007669"/>
    <property type="project" value="UniProtKB-UniRule"/>
</dbReference>
<keyword evidence="14" id="KW-1185">Reference proteome</keyword>
<evidence type="ECO:0000256" key="1">
    <source>
        <dbReference type="ARBA" id="ARBA00005189"/>
    </source>
</evidence>
<keyword evidence="8 12" id="KW-0594">Phospholipid biosynthesis</keyword>
<comment type="function">
    <text evidence="12">Catalyzes the formation of phosphatidylethanolamine (PtdEtn) from phosphatidylserine (PtdSer).</text>
</comment>
<evidence type="ECO:0000256" key="6">
    <source>
        <dbReference type="ARBA" id="ARBA00023136"/>
    </source>
</evidence>
<dbReference type="EC" id="4.1.1.65" evidence="12"/>